<sequence>MHLKREMSLVSMFIFAALLAGCASQYEERQVNLKAIGEDICRDHGGLSSIDRVGPQAVYLCRHGMSYQLSTDGASTLLQTR</sequence>
<evidence type="ECO:0000313" key="2">
    <source>
        <dbReference type="Proteomes" id="UP000231632"/>
    </source>
</evidence>
<keyword evidence="2" id="KW-1185">Reference proteome</keyword>
<proteinExistence type="predicted"/>
<protein>
    <recommendedName>
        <fullName evidence="3">Lipoprotein</fullName>
    </recommendedName>
</protein>
<gene>
    <name evidence="1" type="ORF">MMIC_P0186</name>
</gene>
<comment type="caution">
    <text evidence="1">The sequence shown here is derived from an EMBL/GenBank/DDBJ whole genome shotgun (WGS) entry which is preliminary data.</text>
</comment>
<reference evidence="1 2" key="1">
    <citation type="journal article" date="2017" name="Arch. Microbiol.">
        <title>Mariprofundus micogutta sp. nov., a novel iron-oxidizing zetaproteobacterium isolated from a deep-sea hydrothermal field at the Bayonnaise knoll of the Izu-Ogasawara arc, and a description of Mariprofundales ord. nov. and Zetaproteobacteria classis nov.</title>
        <authorList>
            <person name="Makita H."/>
            <person name="Tanaka E."/>
            <person name="Mitsunobu S."/>
            <person name="Miyazaki M."/>
            <person name="Nunoura T."/>
            <person name="Uematsu K."/>
            <person name="Takaki Y."/>
            <person name="Nishi S."/>
            <person name="Shimamura S."/>
            <person name="Takai K."/>
        </authorList>
    </citation>
    <scope>NUCLEOTIDE SEQUENCE [LARGE SCALE GENOMIC DNA]</scope>
    <source>
        <strain evidence="1 2">ET2</strain>
    </source>
</reference>
<dbReference type="PROSITE" id="PS51257">
    <property type="entry name" value="PROKAR_LIPOPROTEIN"/>
    <property type="match status" value="1"/>
</dbReference>
<evidence type="ECO:0008006" key="3">
    <source>
        <dbReference type="Google" id="ProtNLM"/>
    </source>
</evidence>
<dbReference type="Proteomes" id="UP000231632">
    <property type="component" value="Unassembled WGS sequence"/>
</dbReference>
<organism evidence="1 2">
    <name type="scientific">Mariprofundus micogutta</name>
    <dbReference type="NCBI Taxonomy" id="1921010"/>
    <lineage>
        <taxon>Bacteria</taxon>
        <taxon>Pseudomonadati</taxon>
        <taxon>Pseudomonadota</taxon>
        <taxon>Candidatius Mariprofundia</taxon>
        <taxon>Mariprofundales</taxon>
        <taxon>Mariprofundaceae</taxon>
        <taxon>Mariprofundus</taxon>
    </lineage>
</organism>
<dbReference type="AlphaFoldDB" id="A0A1L8CK17"/>
<name>A0A1L8CK17_9PROT</name>
<dbReference type="RefSeq" id="WP_072658439.1">
    <property type="nucleotide sequence ID" value="NZ_BDFD01000001.1"/>
</dbReference>
<dbReference type="EMBL" id="BDFD01000001">
    <property type="protein sequence ID" value="GAV19253.1"/>
    <property type="molecule type" value="Genomic_DNA"/>
</dbReference>
<evidence type="ECO:0000313" key="1">
    <source>
        <dbReference type="EMBL" id="GAV19253.1"/>
    </source>
</evidence>
<accession>A0A1L8CK17</accession>